<sequence>MKMMSNDVQLFLLQNEISVMKKLANSGNINILKLNDIFQTQNNTYIITELCNQGDLKQLLSKCKYLEEDQALKILKHIVNGYKELAKNRIVHRDIKPANILINNGIPKIADFGFAKDIDAPPYKYYYNVGTPMYMCPQSLQKNEYSMKSDIWSIGILYYELLYGVTPWNADNENNLNIKLILQEQNFQILEMFHMSQKSLLQVVFKQKRIKDLVQSKQKIILQWQTLKKNKFFQNHKIPPN</sequence>
<dbReference type="InterPro" id="IPR011009">
    <property type="entry name" value="Kinase-like_dom_sf"/>
</dbReference>
<dbReference type="EC" id="2.7.11.10" evidence="6"/>
<evidence type="ECO:0000259" key="5">
    <source>
        <dbReference type="PROSITE" id="PS50011"/>
    </source>
</evidence>
<dbReference type="PROSITE" id="PS50011">
    <property type="entry name" value="PROTEIN_KINASE_DOM"/>
    <property type="match status" value="1"/>
</dbReference>
<keyword evidence="4" id="KW-0067">ATP-binding</keyword>
<dbReference type="CDD" id="cd00180">
    <property type="entry name" value="PKc"/>
    <property type="match status" value="1"/>
</dbReference>
<dbReference type="Pfam" id="PF00069">
    <property type="entry name" value="Pkinase"/>
    <property type="match status" value="1"/>
</dbReference>
<dbReference type="PROSITE" id="PS00108">
    <property type="entry name" value="PROTEIN_KINASE_ST"/>
    <property type="match status" value="1"/>
</dbReference>
<dbReference type="GO" id="GO:0005524">
    <property type="term" value="F:ATP binding"/>
    <property type="evidence" value="ECO:0007669"/>
    <property type="project" value="UniProtKB-KW"/>
</dbReference>
<evidence type="ECO:0000313" key="7">
    <source>
        <dbReference type="Proteomes" id="UP000008983"/>
    </source>
</evidence>
<dbReference type="EMBL" id="GL984074">
    <property type="protein sequence ID" value="EGR30094.1"/>
    <property type="molecule type" value="Genomic_DNA"/>
</dbReference>
<dbReference type="OMA" id="HESIRMP"/>
<evidence type="ECO:0000313" key="6">
    <source>
        <dbReference type="EMBL" id="EGR30094.1"/>
    </source>
</evidence>
<dbReference type="PANTHER" id="PTHR24348:SF22">
    <property type="entry name" value="NON-SPECIFIC SERINE_THREONINE PROTEIN KINASE"/>
    <property type="match status" value="1"/>
</dbReference>
<dbReference type="AlphaFoldDB" id="G0QXH6"/>
<dbReference type="GeneID" id="14906207"/>
<dbReference type="InterPro" id="IPR000719">
    <property type="entry name" value="Prot_kinase_dom"/>
</dbReference>
<dbReference type="SMART" id="SM00220">
    <property type="entry name" value="S_TKc"/>
    <property type="match status" value="1"/>
</dbReference>
<keyword evidence="1 6" id="KW-0808">Transferase</keyword>
<proteinExistence type="predicted"/>
<protein>
    <submittedName>
        <fullName evidence="6">Protein kinase domain protein</fullName>
        <ecNumber evidence="6">2.7.11.10</ecNumber>
    </submittedName>
</protein>
<evidence type="ECO:0000256" key="2">
    <source>
        <dbReference type="ARBA" id="ARBA00022741"/>
    </source>
</evidence>
<dbReference type="GO" id="GO:0016020">
    <property type="term" value="C:membrane"/>
    <property type="evidence" value="ECO:0007669"/>
    <property type="project" value="TreeGrafter"/>
</dbReference>
<keyword evidence="7" id="KW-1185">Reference proteome</keyword>
<feature type="domain" description="Protein kinase" evidence="5">
    <location>
        <begin position="1"/>
        <end position="241"/>
    </location>
</feature>
<dbReference type="Proteomes" id="UP000008983">
    <property type="component" value="Unassembled WGS sequence"/>
</dbReference>
<evidence type="ECO:0000256" key="1">
    <source>
        <dbReference type="ARBA" id="ARBA00022679"/>
    </source>
</evidence>
<dbReference type="GO" id="GO:0008384">
    <property type="term" value="F:IkappaB kinase activity"/>
    <property type="evidence" value="ECO:0007669"/>
    <property type="project" value="UniProtKB-EC"/>
</dbReference>
<dbReference type="PANTHER" id="PTHR24348">
    <property type="entry name" value="SERINE/THREONINE-PROTEIN KINASE UNC-51-RELATED"/>
    <property type="match status" value="1"/>
</dbReference>
<dbReference type="SUPFAM" id="SSF56112">
    <property type="entry name" value="Protein kinase-like (PK-like)"/>
    <property type="match status" value="1"/>
</dbReference>
<dbReference type="STRING" id="857967.G0QXH6"/>
<dbReference type="eggNOG" id="KOG0595">
    <property type="taxonomic scope" value="Eukaryota"/>
</dbReference>
<gene>
    <name evidence="6" type="ORF">IMG5_142870</name>
</gene>
<dbReference type="GO" id="GO:0005776">
    <property type="term" value="C:autophagosome"/>
    <property type="evidence" value="ECO:0007669"/>
    <property type="project" value="TreeGrafter"/>
</dbReference>
<dbReference type="OrthoDB" id="346907at2759"/>
<dbReference type="GO" id="GO:0000407">
    <property type="term" value="C:phagophore assembly site"/>
    <property type="evidence" value="ECO:0007669"/>
    <property type="project" value="TreeGrafter"/>
</dbReference>
<dbReference type="RefSeq" id="XP_004031330.1">
    <property type="nucleotide sequence ID" value="XM_004031282.1"/>
</dbReference>
<evidence type="ECO:0000256" key="4">
    <source>
        <dbReference type="ARBA" id="ARBA00022840"/>
    </source>
</evidence>
<dbReference type="InterPro" id="IPR008271">
    <property type="entry name" value="Ser/Thr_kinase_AS"/>
</dbReference>
<dbReference type="Gene3D" id="1.10.510.10">
    <property type="entry name" value="Transferase(Phosphotransferase) domain 1"/>
    <property type="match status" value="1"/>
</dbReference>
<dbReference type="GO" id="GO:0005829">
    <property type="term" value="C:cytosol"/>
    <property type="evidence" value="ECO:0007669"/>
    <property type="project" value="TreeGrafter"/>
</dbReference>
<organism evidence="6 7">
    <name type="scientific">Ichthyophthirius multifiliis</name>
    <name type="common">White spot disease agent</name>
    <name type="synonym">Ich</name>
    <dbReference type="NCBI Taxonomy" id="5932"/>
    <lineage>
        <taxon>Eukaryota</taxon>
        <taxon>Sar</taxon>
        <taxon>Alveolata</taxon>
        <taxon>Ciliophora</taxon>
        <taxon>Intramacronucleata</taxon>
        <taxon>Oligohymenophorea</taxon>
        <taxon>Hymenostomatida</taxon>
        <taxon>Ophryoglenina</taxon>
        <taxon>Ichthyophthirius</taxon>
    </lineage>
</organism>
<accession>G0QXH6</accession>
<dbReference type="GO" id="GO:0000045">
    <property type="term" value="P:autophagosome assembly"/>
    <property type="evidence" value="ECO:0007669"/>
    <property type="project" value="TreeGrafter"/>
</dbReference>
<evidence type="ECO:0000256" key="3">
    <source>
        <dbReference type="ARBA" id="ARBA00022777"/>
    </source>
</evidence>
<dbReference type="InterPro" id="IPR045269">
    <property type="entry name" value="Atg1-like"/>
</dbReference>
<keyword evidence="2" id="KW-0547">Nucleotide-binding</keyword>
<reference evidence="6 7" key="1">
    <citation type="submission" date="2011-07" db="EMBL/GenBank/DDBJ databases">
        <authorList>
            <person name="Coyne R."/>
            <person name="Brami D."/>
            <person name="Johnson J."/>
            <person name="Hostetler J."/>
            <person name="Hannick L."/>
            <person name="Clark T."/>
            <person name="Cassidy-Hanley D."/>
            <person name="Inman J."/>
        </authorList>
    </citation>
    <scope>NUCLEOTIDE SEQUENCE [LARGE SCALE GENOMIC DNA]</scope>
    <source>
        <strain evidence="6 7">G5</strain>
    </source>
</reference>
<name>G0QXH6_ICHMU</name>
<dbReference type="InParanoid" id="G0QXH6"/>
<dbReference type="GO" id="GO:0010506">
    <property type="term" value="P:regulation of autophagy"/>
    <property type="evidence" value="ECO:0007669"/>
    <property type="project" value="InterPro"/>
</dbReference>
<keyword evidence="3 6" id="KW-0418">Kinase</keyword>